<comment type="caution">
    <text evidence="2">The sequence shown here is derived from an EMBL/GenBank/DDBJ whole genome shotgun (WGS) entry which is preliminary data.</text>
</comment>
<name>A0A9Q5CSK3_CLOBE</name>
<dbReference type="EMBL" id="JABSXK010000001">
    <property type="protein sequence ID" value="NRV11019.1"/>
    <property type="molecule type" value="Genomic_DNA"/>
</dbReference>
<dbReference type="Proteomes" id="UP000821656">
    <property type="component" value="Unassembled WGS sequence"/>
</dbReference>
<keyword evidence="1" id="KW-0472">Membrane</keyword>
<feature type="transmembrane region" description="Helical" evidence="1">
    <location>
        <begin position="6"/>
        <end position="23"/>
    </location>
</feature>
<keyword evidence="1" id="KW-0812">Transmembrane</keyword>
<gene>
    <name evidence="2" type="ORF">DFH45_003982</name>
</gene>
<proteinExistence type="predicted"/>
<organism evidence="2 3">
    <name type="scientific">Clostridium beijerinckii</name>
    <name type="common">Clostridium MP</name>
    <dbReference type="NCBI Taxonomy" id="1520"/>
    <lineage>
        <taxon>Bacteria</taxon>
        <taxon>Bacillati</taxon>
        <taxon>Bacillota</taxon>
        <taxon>Clostridia</taxon>
        <taxon>Eubacteriales</taxon>
        <taxon>Clostridiaceae</taxon>
        <taxon>Clostridium</taxon>
    </lineage>
</organism>
<evidence type="ECO:0000256" key="1">
    <source>
        <dbReference type="SAM" id="Phobius"/>
    </source>
</evidence>
<sequence length="47" mass="5530">MSTAIIITVGLFFILAIPVILFIDSKYKEKRNFQCTKCFHIFDIFEN</sequence>
<dbReference type="RefSeq" id="WP_236887818.1">
    <property type="nucleotide sequence ID" value="NZ_CP016090.1"/>
</dbReference>
<reference evidence="2" key="1">
    <citation type="submission" date="2020-05" db="EMBL/GenBank/DDBJ databases">
        <title>Genomic insights into acetone-butanol-ethanol (ABE) fermentation by sequencing solventogenic clostridia strains.</title>
        <authorList>
            <person name="Brown S."/>
        </authorList>
    </citation>
    <scope>NUCLEOTIDE SEQUENCE</scope>
    <source>
        <strain evidence="2">DJ126</strain>
    </source>
</reference>
<keyword evidence="1" id="KW-1133">Transmembrane helix</keyword>
<protein>
    <submittedName>
        <fullName evidence="2">Uncharacterized protein</fullName>
    </submittedName>
</protein>
<dbReference type="AlphaFoldDB" id="A0A9Q5CSK3"/>
<evidence type="ECO:0000313" key="3">
    <source>
        <dbReference type="Proteomes" id="UP000821656"/>
    </source>
</evidence>
<accession>A0A9Q5CSK3</accession>
<evidence type="ECO:0000313" key="2">
    <source>
        <dbReference type="EMBL" id="NRV11019.1"/>
    </source>
</evidence>